<protein>
    <recommendedName>
        <fullName evidence="3">DUF2171 domain-containing protein</fullName>
    </recommendedName>
</protein>
<evidence type="ECO:0000313" key="2">
    <source>
        <dbReference type="Proteomes" id="UP000623958"/>
    </source>
</evidence>
<evidence type="ECO:0008006" key="3">
    <source>
        <dbReference type="Google" id="ProtNLM"/>
    </source>
</evidence>
<comment type="caution">
    <text evidence="1">The sequence shown here is derived from an EMBL/GenBank/DDBJ whole genome shotgun (WGS) entry which is preliminary data.</text>
</comment>
<dbReference type="EMBL" id="BNBA01000010">
    <property type="protein sequence ID" value="GHH52233.1"/>
    <property type="molecule type" value="Genomic_DNA"/>
</dbReference>
<dbReference type="AlphaFoldDB" id="A0A919F761"/>
<reference evidence="1" key="2">
    <citation type="submission" date="2020-09" db="EMBL/GenBank/DDBJ databases">
        <authorList>
            <person name="Sun Q."/>
            <person name="Ohkuma M."/>
        </authorList>
    </citation>
    <scope>NUCLEOTIDE SEQUENCE</scope>
    <source>
        <strain evidence="1">JCM 13306</strain>
    </source>
</reference>
<accession>A0A919F761</accession>
<evidence type="ECO:0000313" key="1">
    <source>
        <dbReference type="EMBL" id="GHH52233.1"/>
    </source>
</evidence>
<sequence length="116" mass="12343">MHGHATPQAVSLPHEVHAMTDRIEAGQLVFVADGEIGVAGVREVRPHESTFVINVQNGGDFVLPLSAVTDVHSGKVILAVDQLPEEVRAALRHPHAAEIRNSSYAATDPVEGALKD</sequence>
<keyword evidence="2" id="KW-1185">Reference proteome</keyword>
<gene>
    <name evidence="1" type="ORF">GCM10009090_15560</name>
</gene>
<organism evidence="1 2">
    <name type="scientific">Xanthomonas boreopolis</name>
    <dbReference type="NCBI Taxonomy" id="86183"/>
    <lineage>
        <taxon>Bacteria</taxon>
        <taxon>Pseudomonadati</taxon>
        <taxon>Pseudomonadota</taxon>
        <taxon>Gammaproteobacteria</taxon>
        <taxon>Lysobacterales</taxon>
        <taxon>Lysobacteraceae</taxon>
        <taxon>Xanthomonas</taxon>
    </lineage>
</organism>
<proteinExistence type="predicted"/>
<name>A0A919F761_9XANT</name>
<reference evidence="1" key="1">
    <citation type="journal article" date="2014" name="Int. J. Syst. Evol. Microbiol.">
        <title>Complete genome sequence of Corynebacterium casei LMG S-19264T (=DSM 44701T), isolated from a smear-ripened cheese.</title>
        <authorList>
            <consortium name="US DOE Joint Genome Institute (JGI-PGF)"/>
            <person name="Walter F."/>
            <person name="Albersmeier A."/>
            <person name="Kalinowski J."/>
            <person name="Ruckert C."/>
        </authorList>
    </citation>
    <scope>NUCLEOTIDE SEQUENCE</scope>
    <source>
        <strain evidence="1">JCM 13306</strain>
    </source>
</reference>
<dbReference type="Proteomes" id="UP000623958">
    <property type="component" value="Unassembled WGS sequence"/>
</dbReference>